<comment type="caution">
    <text evidence="6">The sequence shown here is derived from an EMBL/GenBank/DDBJ whole genome shotgun (WGS) entry which is preliminary data.</text>
</comment>
<keyword evidence="1" id="KW-0677">Repeat</keyword>
<sequence>MQMLRRREFASAIKSNSPAVISRDCTTFSQEQEVARSLHFDNRNNALCTIRGHIAGRDSGPYRALVSTSRVHVLVNGSLSVRSLENGDAGLYLCEASNGVGAELSKVVRLTVRSSPRLSPKESTTSAKRASTVHLQCEPTGDTPMRFWWLKDGVPIAAIDVPGIPDNPQVTEASSRFVRLAWTEPFNGNMPITQYLLRWINKEDKTFADYTAESLRALALTSVFSWSLVSAARLNTFRTTFQKVLVISSARYATKAGERRETVRMPSAMDDSTRRDHASFLLEKSSACSTAVVGPPGSSSKSGDGRVDGYYVAYRRQGTSEPLRYHTLHECEGVLSGLDKDTRYEVLVQAFNAKGPGPPSGTHVVRTLAADPPPPPTYRVVGTSARTISLAWERPAIPLDDPPIRSKPTRCIIEKVAWFAGRMRSVFLETYFPDYYVSWRLEGDEHSWREQSVGGDRTSFSLSSLACAHEAPTAHALSQ</sequence>
<dbReference type="PROSITE" id="PS50853">
    <property type="entry name" value="FN3"/>
    <property type="match status" value="2"/>
</dbReference>
<dbReference type="AlphaFoldDB" id="A0A9J6DSE0"/>
<proteinExistence type="predicted"/>
<dbReference type="PANTHER" id="PTHR44170:SF6">
    <property type="entry name" value="CONTACTIN"/>
    <property type="match status" value="1"/>
</dbReference>
<dbReference type="InterPro" id="IPR013783">
    <property type="entry name" value="Ig-like_fold"/>
</dbReference>
<feature type="compositionally biased region" description="Polar residues" evidence="3">
    <location>
        <begin position="115"/>
        <end position="129"/>
    </location>
</feature>
<dbReference type="SMART" id="SM00060">
    <property type="entry name" value="FN3"/>
    <property type="match status" value="2"/>
</dbReference>
<dbReference type="InterPro" id="IPR036116">
    <property type="entry name" value="FN3_sf"/>
</dbReference>
<dbReference type="CDD" id="cd00063">
    <property type="entry name" value="FN3"/>
    <property type="match status" value="2"/>
</dbReference>
<evidence type="ECO:0000259" key="5">
    <source>
        <dbReference type="PROSITE" id="PS50853"/>
    </source>
</evidence>
<dbReference type="GO" id="GO:0098609">
    <property type="term" value="P:cell-cell adhesion"/>
    <property type="evidence" value="ECO:0007669"/>
    <property type="project" value="TreeGrafter"/>
</dbReference>
<feature type="domain" description="Fibronectin type-III" evidence="5">
    <location>
        <begin position="164"/>
        <end position="268"/>
    </location>
</feature>
<evidence type="ECO:0000259" key="4">
    <source>
        <dbReference type="PROSITE" id="PS50835"/>
    </source>
</evidence>
<accession>A0A9J6DSE0</accession>
<keyword evidence="2" id="KW-1015">Disulfide bond</keyword>
<reference evidence="6" key="2">
    <citation type="submission" date="2021-09" db="EMBL/GenBank/DDBJ databases">
        <authorList>
            <person name="Jia N."/>
            <person name="Wang J."/>
            <person name="Shi W."/>
            <person name="Du L."/>
            <person name="Sun Y."/>
            <person name="Zhan W."/>
            <person name="Jiang J."/>
            <person name="Wang Q."/>
            <person name="Zhang B."/>
            <person name="Ji P."/>
            <person name="Sakyi L.B."/>
            <person name="Cui X."/>
            <person name="Yuan T."/>
            <person name="Jiang B."/>
            <person name="Yang W."/>
            <person name="Lam T.T.-Y."/>
            <person name="Chang Q."/>
            <person name="Ding S."/>
            <person name="Wang X."/>
            <person name="Zhu J."/>
            <person name="Ruan X."/>
            <person name="Zhao L."/>
            <person name="Wei J."/>
            <person name="Que T."/>
            <person name="Du C."/>
            <person name="Cheng J."/>
            <person name="Dai P."/>
            <person name="Han X."/>
            <person name="Huang E."/>
            <person name="Gao Y."/>
            <person name="Liu J."/>
            <person name="Shao H."/>
            <person name="Ye R."/>
            <person name="Li L."/>
            <person name="Wei W."/>
            <person name="Wang X."/>
            <person name="Wang C."/>
            <person name="Huo Q."/>
            <person name="Li W."/>
            <person name="Guo W."/>
            <person name="Chen H."/>
            <person name="Chen S."/>
            <person name="Zhou L."/>
            <person name="Zhou L."/>
            <person name="Ni X."/>
            <person name="Tian J."/>
            <person name="Zhou Y."/>
            <person name="Sheng Y."/>
            <person name="Liu T."/>
            <person name="Pan Y."/>
            <person name="Xia L."/>
            <person name="Li J."/>
            <person name="Zhao F."/>
            <person name="Cao W."/>
        </authorList>
    </citation>
    <scope>NUCLEOTIDE SEQUENCE</scope>
    <source>
        <strain evidence="6">Rmic-2018</strain>
        <tissue evidence="6">Larvae</tissue>
    </source>
</reference>
<evidence type="ECO:0000256" key="3">
    <source>
        <dbReference type="SAM" id="MobiDB-lite"/>
    </source>
</evidence>
<dbReference type="PANTHER" id="PTHR44170">
    <property type="entry name" value="PROTEIN SIDEKICK"/>
    <property type="match status" value="1"/>
</dbReference>
<dbReference type="InterPro" id="IPR003961">
    <property type="entry name" value="FN3_dom"/>
</dbReference>
<feature type="domain" description="Ig-like" evidence="4">
    <location>
        <begin position="116"/>
        <end position="153"/>
    </location>
</feature>
<dbReference type="InterPro" id="IPR036179">
    <property type="entry name" value="Ig-like_dom_sf"/>
</dbReference>
<evidence type="ECO:0000313" key="7">
    <source>
        <dbReference type="Proteomes" id="UP000821866"/>
    </source>
</evidence>
<gene>
    <name evidence="6" type="ORF">HPB51_002051</name>
</gene>
<name>A0A9J6DSE0_RHIMP</name>
<dbReference type="SUPFAM" id="SSF49265">
    <property type="entry name" value="Fibronectin type III"/>
    <property type="match status" value="2"/>
</dbReference>
<organism evidence="6 7">
    <name type="scientific">Rhipicephalus microplus</name>
    <name type="common">Cattle tick</name>
    <name type="synonym">Boophilus microplus</name>
    <dbReference type="NCBI Taxonomy" id="6941"/>
    <lineage>
        <taxon>Eukaryota</taxon>
        <taxon>Metazoa</taxon>
        <taxon>Ecdysozoa</taxon>
        <taxon>Arthropoda</taxon>
        <taxon>Chelicerata</taxon>
        <taxon>Arachnida</taxon>
        <taxon>Acari</taxon>
        <taxon>Parasitiformes</taxon>
        <taxon>Ixodida</taxon>
        <taxon>Ixodoidea</taxon>
        <taxon>Ixodidae</taxon>
        <taxon>Rhipicephalinae</taxon>
        <taxon>Rhipicephalus</taxon>
        <taxon>Boophilus</taxon>
    </lineage>
</organism>
<reference evidence="6" key="1">
    <citation type="journal article" date="2020" name="Cell">
        <title>Large-Scale Comparative Analyses of Tick Genomes Elucidate Their Genetic Diversity and Vector Capacities.</title>
        <authorList>
            <consortium name="Tick Genome and Microbiome Consortium (TIGMIC)"/>
            <person name="Jia N."/>
            <person name="Wang J."/>
            <person name="Shi W."/>
            <person name="Du L."/>
            <person name="Sun Y."/>
            <person name="Zhan W."/>
            <person name="Jiang J.F."/>
            <person name="Wang Q."/>
            <person name="Zhang B."/>
            <person name="Ji P."/>
            <person name="Bell-Sakyi L."/>
            <person name="Cui X.M."/>
            <person name="Yuan T.T."/>
            <person name="Jiang B.G."/>
            <person name="Yang W.F."/>
            <person name="Lam T.T."/>
            <person name="Chang Q.C."/>
            <person name="Ding S.J."/>
            <person name="Wang X.J."/>
            <person name="Zhu J.G."/>
            <person name="Ruan X.D."/>
            <person name="Zhao L."/>
            <person name="Wei J.T."/>
            <person name="Ye R.Z."/>
            <person name="Que T.C."/>
            <person name="Du C.H."/>
            <person name="Zhou Y.H."/>
            <person name="Cheng J.X."/>
            <person name="Dai P.F."/>
            <person name="Guo W.B."/>
            <person name="Han X.H."/>
            <person name="Huang E.J."/>
            <person name="Li L.F."/>
            <person name="Wei W."/>
            <person name="Gao Y.C."/>
            <person name="Liu J.Z."/>
            <person name="Shao H.Z."/>
            <person name="Wang X."/>
            <person name="Wang C.C."/>
            <person name="Yang T.C."/>
            <person name="Huo Q.B."/>
            <person name="Li W."/>
            <person name="Chen H.Y."/>
            <person name="Chen S.E."/>
            <person name="Zhou L.G."/>
            <person name="Ni X.B."/>
            <person name="Tian J.H."/>
            <person name="Sheng Y."/>
            <person name="Liu T."/>
            <person name="Pan Y.S."/>
            <person name="Xia L.Y."/>
            <person name="Li J."/>
            <person name="Zhao F."/>
            <person name="Cao W.C."/>
        </authorList>
    </citation>
    <scope>NUCLEOTIDE SEQUENCE</scope>
    <source>
        <strain evidence="6">Rmic-2018</strain>
    </source>
</reference>
<dbReference type="Proteomes" id="UP000821866">
    <property type="component" value="Unassembled WGS sequence"/>
</dbReference>
<dbReference type="PROSITE" id="PS50835">
    <property type="entry name" value="IG_LIKE"/>
    <property type="match status" value="1"/>
</dbReference>
<evidence type="ECO:0000256" key="1">
    <source>
        <dbReference type="ARBA" id="ARBA00022737"/>
    </source>
</evidence>
<keyword evidence="7" id="KW-1185">Reference proteome</keyword>
<dbReference type="InterPro" id="IPR007110">
    <property type="entry name" value="Ig-like_dom"/>
</dbReference>
<feature type="region of interest" description="Disordered" evidence="3">
    <location>
        <begin position="115"/>
        <end position="135"/>
    </location>
</feature>
<dbReference type="VEuPathDB" id="VectorBase:LOC119169277"/>
<protein>
    <submittedName>
        <fullName evidence="6">Uncharacterized protein</fullName>
    </submittedName>
</protein>
<dbReference type="Pfam" id="PF00041">
    <property type="entry name" value="fn3"/>
    <property type="match status" value="1"/>
</dbReference>
<evidence type="ECO:0000256" key="2">
    <source>
        <dbReference type="ARBA" id="ARBA00023157"/>
    </source>
</evidence>
<dbReference type="SUPFAM" id="SSF48726">
    <property type="entry name" value="Immunoglobulin"/>
    <property type="match status" value="2"/>
</dbReference>
<feature type="domain" description="Fibronectin type-III" evidence="5">
    <location>
        <begin position="276"/>
        <end position="370"/>
    </location>
</feature>
<dbReference type="Gene3D" id="2.60.40.10">
    <property type="entry name" value="Immunoglobulins"/>
    <property type="match status" value="4"/>
</dbReference>
<dbReference type="GO" id="GO:0016020">
    <property type="term" value="C:membrane"/>
    <property type="evidence" value="ECO:0007669"/>
    <property type="project" value="UniProtKB-SubCell"/>
</dbReference>
<dbReference type="EMBL" id="JABSTU010000007">
    <property type="protein sequence ID" value="KAH8024881.1"/>
    <property type="molecule type" value="Genomic_DNA"/>
</dbReference>
<evidence type="ECO:0000313" key="6">
    <source>
        <dbReference type="EMBL" id="KAH8024881.1"/>
    </source>
</evidence>